<evidence type="ECO:0000259" key="2">
    <source>
        <dbReference type="PROSITE" id="PS50195"/>
    </source>
</evidence>
<keyword evidence="4" id="KW-1185">Reference proteome</keyword>
<name>A0AAV0SWY7_HYABA</name>
<evidence type="ECO:0000313" key="4">
    <source>
        <dbReference type="Proteomes" id="UP001162031"/>
    </source>
</evidence>
<sequence>MMIPECLPRGTSLTSAASATAAAPPTVYRLSLKPASPASRASLSTSPSATAVTYVSSRWPASQSSAGATDRRRRLHPTRRHKSYSESALRLERMMQPTATAAVAAASASSSAMRTRPYSAGDERDLVRTLTISGFSKNSHGTWIFKVDVGGPSDASAYVVRRRFTDFKLLHDGLSTLAQLPKLPAHGLVSVFQMVVAPEKLLAARAAQLEALLLVIQAHPTLSKSAVFSSFIGKNPSSCDAGYVSLSSYEVPATQRMRTTQSFDTSYSV</sequence>
<accession>A0AAV0SWY7</accession>
<dbReference type="SUPFAM" id="SSF64268">
    <property type="entry name" value="PX domain"/>
    <property type="match status" value="1"/>
</dbReference>
<dbReference type="Gene3D" id="3.30.1520.10">
    <property type="entry name" value="Phox-like domain"/>
    <property type="match status" value="1"/>
</dbReference>
<dbReference type="PROSITE" id="PS50195">
    <property type="entry name" value="PX"/>
    <property type="match status" value="1"/>
</dbReference>
<dbReference type="AlphaFoldDB" id="A0AAV0SWY7"/>
<comment type="caution">
    <text evidence="3">The sequence shown here is derived from an EMBL/GenBank/DDBJ whole genome shotgun (WGS) entry which is preliminary data.</text>
</comment>
<dbReference type="Proteomes" id="UP001162031">
    <property type="component" value="Unassembled WGS sequence"/>
</dbReference>
<feature type="compositionally biased region" description="Low complexity" evidence="1">
    <location>
        <begin position="11"/>
        <end position="20"/>
    </location>
</feature>
<gene>
    <name evidence="3" type="ORF">HBR001_LOCUS306</name>
</gene>
<organism evidence="3 4">
    <name type="scientific">Hyaloperonospora brassicae</name>
    <name type="common">Brassica downy mildew</name>
    <name type="synonym">Peronospora brassicae</name>
    <dbReference type="NCBI Taxonomy" id="162125"/>
    <lineage>
        <taxon>Eukaryota</taxon>
        <taxon>Sar</taxon>
        <taxon>Stramenopiles</taxon>
        <taxon>Oomycota</taxon>
        <taxon>Peronosporomycetes</taxon>
        <taxon>Peronosporales</taxon>
        <taxon>Peronosporaceae</taxon>
        <taxon>Hyaloperonospora</taxon>
    </lineage>
</organism>
<evidence type="ECO:0000313" key="3">
    <source>
        <dbReference type="EMBL" id="CAI5709590.1"/>
    </source>
</evidence>
<dbReference type="Pfam" id="PF00787">
    <property type="entry name" value="PX"/>
    <property type="match status" value="1"/>
</dbReference>
<reference evidence="3" key="1">
    <citation type="submission" date="2022-12" db="EMBL/GenBank/DDBJ databases">
        <authorList>
            <person name="Webb A."/>
        </authorList>
    </citation>
    <scope>NUCLEOTIDE SEQUENCE</scope>
    <source>
        <strain evidence="3">Hp1</strain>
    </source>
</reference>
<evidence type="ECO:0000256" key="1">
    <source>
        <dbReference type="SAM" id="MobiDB-lite"/>
    </source>
</evidence>
<dbReference type="EMBL" id="CANTFL010000034">
    <property type="protein sequence ID" value="CAI5709590.1"/>
    <property type="molecule type" value="Genomic_DNA"/>
</dbReference>
<dbReference type="CDD" id="cd06093">
    <property type="entry name" value="PX_domain"/>
    <property type="match status" value="1"/>
</dbReference>
<dbReference type="InterPro" id="IPR036871">
    <property type="entry name" value="PX_dom_sf"/>
</dbReference>
<dbReference type="InterPro" id="IPR001683">
    <property type="entry name" value="PX_dom"/>
</dbReference>
<feature type="region of interest" description="Disordered" evidence="1">
    <location>
        <begin position="1"/>
        <end position="20"/>
    </location>
</feature>
<feature type="compositionally biased region" description="Basic residues" evidence="1">
    <location>
        <begin position="71"/>
        <end position="82"/>
    </location>
</feature>
<proteinExistence type="predicted"/>
<dbReference type="SMART" id="SM00312">
    <property type="entry name" value="PX"/>
    <property type="match status" value="1"/>
</dbReference>
<feature type="region of interest" description="Disordered" evidence="1">
    <location>
        <begin position="61"/>
        <end position="89"/>
    </location>
</feature>
<feature type="domain" description="PX" evidence="2">
    <location>
        <begin position="121"/>
        <end position="239"/>
    </location>
</feature>
<protein>
    <recommendedName>
        <fullName evidence="2">PX domain-containing protein</fullName>
    </recommendedName>
</protein>
<dbReference type="GO" id="GO:0035091">
    <property type="term" value="F:phosphatidylinositol binding"/>
    <property type="evidence" value="ECO:0007669"/>
    <property type="project" value="InterPro"/>
</dbReference>